<accession>A0A812PIH7</accession>
<keyword evidence="3" id="KW-1185">Reference proteome</keyword>
<dbReference type="OrthoDB" id="10320296at2759"/>
<feature type="region of interest" description="Disordered" evidence="1">
    <location>
        <begin position="1"/>
        <end position="20"/>
    </location>
</feature>
<dbReference type="EMBL" id="CAJNJA010014084">
    <property type="protein sequence ID" value="CAE7335386.1"/>
    <property type="molecule type" value="Genomic_DNA"/>
</dbReference>
<sequence length="188" mass="20892">MLSKQMQRLSLKHKTMETATTTELEWVEDEMAEEQVEQPPLSKQAHLPSLLKEQHWIERETLQTQEKALASAFRNAVEVLKQSVLEATDRAVQSSLSTVDSAMKELSVSDIRLAADGRTPKPPHSLSMRTHSRRRPAASTSRGIWDTSSTTLTLTEAMRPASLTMGGAQNQPRDAFGGSMPQPDSAYF</sequence>
<dbReference type="AlphaFoldDB" id="A0A812PIH7"/>
<gene>
    <name evidence="2" type="ORF">SNEC2469_LOCUS8566</name>
</gene>
<protein>
    <submittedName>
        <fullName evidence="2">Uncharacterized protein</fullName>
    </submittedName>
</protein>
<reference evidence="2" key="1">
    <citation type="submission" date="2021-02" db="EMBL/GenBank/DDBJ databases">
        <authorList>
            <person name="Dougan E. K."/>
            <person name="Rhodes N."/>
            <person name="Thang M."/>
            <person name="Chan C."/>
        </authorList>
    </citation>
    <scope>NUCLEOTIDE SEQUENCE</scope>
</reference>
<comment type="caution">
    <text evidence="2">The sequence shown here is derived from an EMBL/GenBank/DDBJ whole genome shotgun (WGS) entry which is preliminary data.</text>
</comment>
<proteinExistence type="predicted"/>
<feature type="compositionally biased region" description="Polar residues" evidence="1">
    <location>
        <begin position="138"/>
        <end position="154"/>
    </location>
</feature>
<evidence type="ECO:0000313" key="2">
    <source>
        <dbReference type="EMBL" id="CAE7335386.1"/>
    </source>
</evidence>
<evidence type="ECO:0000313" key="3">
    <source>
        <dbReference type="Proteomes" id="UP000601435"/>
    </source>
</evidence>
<feature type="region of interest" description="Disordered" evidence="1">
    <location>
        <begin position="115"/>
        <end position="188"/>
    </location>
</feature>
<dbReference type="Proteomes" id="UP000601435">
    <property type="component" value="Unassembled WGS sequence"/>
</dbReference>
<organism evidence="2 3">
    <name type="scientific">Symbiodinium necroappetens</name>
    <dbReference type="NCBI Taxonomy" id="1628268"/>
    <lineage>
        <taxon>Eukaryota</taxon>
        <taxon>Sar</taxon>
        <taxon>Alveolata</taxon>
        <taxon>Dinophyceae</taxon>
        <taxon>Suessiales</taxon>
        <taxon>Symbiodiniaceae</taxon>
        <taxon>Symbiodinium</taxon>
    </lineage>
</organism>
<evidence type="ECO:0000256" key="1">
    <source>
        <dbReference type="SAM" id="MobiDB-lite"/>
    </source>
</evidence>
<name>A0A812PIH7_9DINO</name>